<keyword evidence="2" id="KW-1185">Reference proteome</keyword>
<dbReference type="AlphaFoldDB" id="A0A1I3FSR7"/>
<evidence type="ECO:0000313" key="2">
    <source>
        <dbReference type="Proteomes" id="UP000198931"/>
    </source>
</evidence>
<organism evidence="1 2">
    <name type="scientific">Halpernia frigidisoli</name>
    <dbReference type="NCBI Taxonomy" id="1125876"/>
    <lineage>
        <taxon>Bacteria</taxon>
        <taxon>Pseudomonadati</taxon>
        <taxon>Bacteroidota</taxon>
        <taxon>Flavobacteriia</taxon>
        <taxon>Flavobacteriales</taxon>
        <taxon>Weeksellaceae</taxon>
        <taxon>Chryseobacterium group</taxon>
        <taxon>Halpernia</taxon>
    </lineage>
</organism>
<dbReference type="OrthoDB" id="1339132at2"/>
<dbReference type="Proteomes" id="UP000198931">
    <property type="component" value="Unassembled WGS sequence"/>
</dbReference>
<protein>
    <submittedName>
        <fullName evidence="1">Uncharacterized protein</fullName>
    </submittedName>
</protein>
<accession>A0A1I3FSR7</accession>
<evidence type="ECO:0000313" key="1">
    <source>
        <dbReference type="EMBL" id="SFI14112.1"/>
    </source>
</evidence>
<dbReference type="EMBL" id="FOQT01000002">
    <property type="protein sequence ID" value="SFI14112.1"/>
    <property type="molecule type" value="Genomic_DNA"/>
</dbReference>
<dbReference type="RefSeq" id="WP_090079565.1">
    <property type="nucleotide sequence ID" value="NZ_FOQT01000002.1"/>
</dbReference>
<reference evidence="1 2" key="1">
    <citation type="submission" date="2016-10" db="EMBL/GenBank/DDBJ databases">
        <authorList>
            <person name="de Groot N.N."/>
        </authorList>
    </citation>
    <scope>NUCLEOTIDE SEQUENCE [LARGE SCALE GENOMIC DNA]</scope>
    <source>
        <strain evidence="1 2">DSM 26000</strain>
    </source>
</reference>
<proteinExistence type="predicted"/>
<gene>
    <name evidence="1" type="ORF">SAMN05443292_1595</name>
</gene>
<name>A0A1I3FSR7_9FLAO</name>
<sequence length="174" mass="20139">MKDTASGQKIYYKYDKEYEHNFPFNTSKIKYPTDYFCSKIEKEKDEFTSELKFSSPLMSGRQISPMIIYKHINKGKSVYYLSLHTNGSTVNVNESGVIILFQDGTKWTRSSKIDVDAGSNGFDYSSFITLTSTDLLTFSTKKIKKFRLYIYDEDVDPSSAEKFKLYTECIKNSK</sequence>